<keyword evidence="1" id="KW-0472">Membrane</keyword>
<keyword evidence="1" id="KW-1133">Transmembrane helix</keyword>
<protein>
    <submittedName>
        <fullName evidence="2">Uncharacterized protein</fullName>
    </submittedName>
</protein>
<dbReference type="EMBL" id="GEZM01047968">
    <property type="protein sequence ID" value="JAV76676.1"/>
    <property type="molecule type" value="Transcribed_RNA"/>
</dbReference>
<accession>A0A1Y1LYC6</accession>
<proteinExistence type="predicted"/>
<dbReference type="AlphaFoldDB" id="A0A1Y1LYC6"/>
<keyword evidence="1" id="KW-0812">Transmembrane</keyword>
<evidence type="ECO:0000256" key="1">
    <source>
        <dbReference type="SAM" id="Phobius"/>
    </source>
</evidence>
<organism evidence="2">
    <name type="scientific">Photinus pyralis</name>
    <name type="common">Common eastern firefly</name>
    <name type="synonym">Lampyris pyralis</name>
    <dbReference type="NCBI Taxonomy" id="7054"/>
    <lineage>
        <taxon>Eukaryota</taxon>
        <taxon>Metazoa</taxon>
        <taxon>Ecdysozoa</taxon>
        <taxon>Arthropoda</taxon>
        <taxon>Hexapoda</taxon>
        <taxon>Insecta</taxon>
        <taxon>Pterygota</taxon>
        <taxon>Neoptera</taxon>
        <taxon>Endopterygota</taxon>
        <taxon>Coleoptera</taxon>
        <taxon>Polyphaga</taxon>
        <taxon>Elateriformia</taxon>
        <taxon>Elateroidea</taxon>
        <taxon>Lampyridae</taxon>
        <taxon>Lampyrinae</taxon>
        <taxon>Photinus</taxon>
    </lineage>
</organism>
<dbReference type="EMBL" id="GEZM01047966">
    <property type="protein sequence ID" value="JAV76678.1"/>
    <property type="molecule type" value="Transcribed_RNA"/>
</dbReference>
<reference evidence="2" key="1">
    <citation type="journal article" date="2016" name="Sci. Rep.">
        <title>Molecular characterization of firefly nuptial gifts: a multi-omics approach sheds light on postcopulatory sexual selection.</title>
        <authorList>
            <person name="Al-Wathiqui N."/>
            <person name="Fallon T.R."/>
            <person name="South A."/>
            <person name="Weng J.K."/>
            <person name="Lewis S.M."/>
        </authorList>
    </citation>
    <scope>NUCLEOTIDE SEQUENCE</scope>
</reference>
<feature type="transmembrane region" description="Helical" evidence="1">
    <location>
        <begin position="47"/>
        <end position="69"/>
    </location>
</feature>
<sequence length="147" mass="17000">MSRNLWRAITHRMQMERTIKVSAISVHKFSSAFETDPNEDNCCTTSLILKFFSLIIGGLMVFTLVYLLIQCCHDNKHVSFARVRTNRAPPCAIFMENFQSNTTLIPNEKQSKKYVLPYDDSLEYIDNEPLHTYDFPMLSPLSKGDKK</sequence>
<name>A0A1Y1LYC6_PHOPY</name>
<evidence type="ECO:0000313" key="2">
    <source>
        <dbReference type="EMBL" id="JAV76676.1"/>
    </source>
</evidence>